<name>A0A3P6QPX0_CYLGO</name>
<gene>
    <name evidence="1" type="ORF">CGOC_LOCUS1897</name>
</gene>
<sequence>MIILAEALPVVGMWKKYKPGTGKNYHLWKNEYEKPWKSENEILTEEDYNEWFQKTEQYFEDLANGKYRLWDQHLSVVFGDNGVIYYDDGVDYGDYYEAFDNELK</sequence>
<protein>
    <submittedName>
        <fullName evidence="1">Uncharacterized protein</fullName>
    </submittedName>
</protein>
<reference evidence="1 2" key="1">
    <citation type="submission" date="2018-11" db="EMBL/GenBank/DDBJ databases">
        <authorList>
            <consortium name="Pathogen Informatics"/>
        </authorList>
    </citation>
    <scope>NUCLEOTIDE SEQUENCE [LARGE SCALE GENOMIC DNA]</scope>
</reference>
<organism evidence="1 2">
    <name type="scientific">Cylicostephanus goldi</name>
    <name type="common">Nematode worm</name>
    <dbReference type="NCBI Taxonomy" id="71465"/>
    <lineage>
        <taxon>Eukaryota</taxon>
        <taxon>Metazoa</taxon>
        <taxon>Ecdysozoa</taxon>
        <taxon>Nematoda</taxon>
        <taxon>Chromadorea</taxon>
        <taxon>Rhabditida</taxon>
        <taxon>Rhabditina</taxon>
        <taxon>Rhabditomorpha</taxon>
        <taxon>Strongyloidea</taxon>
        <taxon>Strongylidae</taxon>
        <taxon>Cylicostephanus</taxon>
    </lineage>
</organism>
<proteinExistence type="predicted"/>
<dbReference type="Proteomes" id="UP000271889">
    <property type="component" value="Unassembled WGS sequence"/>
</dbReference>
<dbReference type="EMBL" id="UYRV01003888">
    <property type="protein sequence ID" value="VDK50859.1"/>
    <property type="molecule type" value="Genomic_DNA"/>
</dbReference>
<evidence type="ECO:0000313" key="1">
    <source>
        <dbReference type="EMBL" id="VDK50859.1"/>
    </source>
</evidence>
<dbReference type="OrthoDB" id="10430911at2759"/>
<accession>A0A3P6QPX0</accession>
<keyword evidence="2" id="KW-1185">Reference proteome</keyword>
<dbReference type="AlphaFoldDB" id="A0A3P6QPX0"/>
<evidence type="ECO:0000313" key="2">
    <source>
        <dbReference type="Proteomes" id="UP000271889"/>
    </source>
</evidence>